<evidence type="ECO:0000313" key="3">
    <source>
        <dbReference type="Proteomes" id="UP000240688"/>
    </source>
</evidence>
<organism evidence="2 3">
    <name type="scientific">Pseudomonas phage inbricus</name>
    <dbReference type="NCBI Taxonomy" id="2048976"/>
    <lineage>
        <taxon>Viruses</taxon>
        <taxon>Duplodnaviria</taxon>
        <taxon>Heunggongvirae</taxon>
        <taxon>Uroviricota</taxon>
        <taxon>Caudoviricetes</taxon>
        <taxon>Schitoviridae</taxon>
        <taxon>Rothmandenesvirinae</taxon>
        <taxon>Inbricusvirus</taxon>
        <taxon>Inbricusvirus inbricus</taxon>
    </lineage>
</organism>
<reference evidence="3" key="1">
    <citation type="submission" date="2017-09" db="EMBL/GenBank/DDBJ databases">
        <authorList>
            <person name="Djurhuus A.M."/>
            <person name="Carstens A.B."/>
            <person name="Hansen L.H."/>
        </authorList>
    </citation>
    <scope>NUCLEOTIDE SEQUENCE [LARGE SCALE GENOMIC DNA]</scope>
</reference>
<accession>A0A2H4P7F3</accession>
<feature type="region of interest" description="Disordered" evidence="1">
    <location>
        <begin position="401"/>
        <end position="433"/>
    </location>
</feature>
<protein>
    <submittedName>
        <fullName evidence="2">Putative rIIB-like protein</fullName>
    </submittedName>
</protein>
<feature type="compositionally biased region" description="Low complexity" evidence="1">
    <location>
        <begin position="410"/>
        <end position="424"/>
    </location>
</feature>
<sequence>MKVTIIAAVLTTTELTLYKEDGSTLPPILQGDPRLAPLVEYITPFVSANQPVEIDLDDYTSQKQAANYFAEMEQQTSGLVKFFRVAKKKLASLFGAGDDSKPVEPEVPFVDPCVIGTVPVAEEQQKPAVAEAAAPVNKTAAAVAEIMANAKPASDKDFRVPDLDSSKEEDTVVAIVDGKVIPDAHNLGGQIKSAIDNADSVGLTNFMRRVAAVADKRSHSIEDLMKFMRRGDLPLTDAGDILVYKALKRRNWGNQYPGMKYADIHSGNVPQKVGSYVFMAESLVDPNRRNECSNGLHIARRQYLSGFRGDVCVVALVRPEDVIAVPQYDANKMRVCGYHIIHELSDAQYQKLLRNDPITDEEDGQLLLGKLLSGKHIGVTTRVEITGQKGAGIIITGAAEDAGTKEEQAPAEQPKAAETKAPAPKAEPKVKAAPRKAVAVKELETKQTVKTGAKVVDPKAVAKKAATVKASANPRQAQAAVLYEKVVKATGKKATAEAAQALLDFKKKSKVSWTTLGLEADMGDQLKKLIA</sequence>
<dbReference type="EMBL" id="MG018928">
    <property type="protein sequence ID" value="ATW58099.1"/>
    <property type="molecule type" value="Genomic_DNA"/>
</dbReference>
<proteinExistence type="predicted"/>
<gene>
    <name evidence="2" type="ORF">CNR35_00003</name>
</gene>
<name>A0A2H4P7F3_9CAUD</name>
<keyword evidence="3" id="KW-1185">Reference proteome</keyword>
<evidence type="ECO:0000256" key="1">
    <source>
        <dbReference type="SAM" id="MobiDB-lite"/>
    </source>
</evidence>
<evidence type="ECO:0000313" key="2">
    <source>
        <dbReference type="EMBL" id="ATW58099.1"/>
    </source>
</evidence>
<dbReference type="Proteomes" id="UP000240688">
    <property type="component" value="Segment"/>
</dbReference>